<dbReference type="Proteomes" id="UP000034911">
    <property type="component" value="Unassembled WGS sequence"/>
</dbReference>
<sequence>MFEVKRRKGESFEALMRRFQTKMRSSGKLLQAKKVRFYAPKPNRNKRRKNAIERKRRAGLYEYNIKVGNIKEGDY</sequence>
<evidence type="ECO:0008006" key="3">
    <source>
        <dbReference type="Google" id="ProtNLM"/>
    </source>
</evidence>
<gene>
    <name evidence="1" type="ORF">UX20_C0003G0013</name>
</gene>
<name>A0A0G1N1L9_9BACT</name>
<dbReference type="EMBL" id="LCLH01000003">
    <property type="protein sequence ID" value="KKU14232.1"/>
    <property type="molecule type" value="Genomic_DNA"/>
</dbReference>
<reference evidence="1 2" key="1">
    <citation type="journal article" date="2015" name="Nature">
        <title>rRNA introns, odd ribosomes, and small enigmatic genomes across a large radiation of phyla.</title>
        <authorList>
            <person name="Brown C.T."/>
            <person name="Hug L.A."/>
            <person name="Thomas B.C."/>
            <person name="Sharon I."/>
            <person name="Castelle C.J."/>
            <person name="Singh A."/>
            <person name="Wilkins M.J."/>
            <person name="Williams K.H."/>
            <person name="Banfield J.F."/>
        </authorList>
    </citation>
    <scope>NUCLEOTIDE SEQUENCE [LARGE SCALE GENOMIC DNA]</scope>
</reference>
<evidence type="ECO:0000313" key="1">
    <source>
        <dbReference type="EMBL" id="KKU14232.1"/>
    </source>
</evidence>
<organism evidence="1 2">
    <name type="scientific">Candidatus Magasanikbacteria bacterium GW2011_GWC2_45_8</name>
    <dbReference type="NCBI Taxonomy" id="1619050"/>
    <lineage>
        <taxon>Bacteria</taxon>
        <taxon>Candidatus Magasanikiibacteriota</taxon>
    </lineage>
</organism>
<comment type="caution">
    <text evidence="1">The sequence shown here is derived from an EMBL/GenBank/DDBJ whole genome shotgun (WGS) entry which is preliminary data.</text>
</comment>
<protein>
    <recommendedName>
        <fullName evidence="3">30S ribosomal protein S21</fullName>
    </recommendedName>
</protein>
<dbReference type="AlphaFoldDB" id="A0A0G1N1L9"/>
<accession>A0A0G1N1L9</accession>
<evidence type="ECO:0000313" key="2">
    <source>
        <dbReference type="Proteomes" id="UP000034911"/>
    </source>
</evidence>
<dbReference type="STRING" id="1619050.UX20_C0003G0013"/>
<proteinExistence type="predicted"/>